<keyword evidence="2" id="KW-0560">Oxidoreductase</keyword>
<dbReference type="PANTHER" id="PTHR44196:SF1">
    <property type="entry name" value="DEHYDROGENASE_REDUCTASE SDR FAMILY MEMBER 7B"/>
    <property type="match status" value="1"/>
</dbReference>
<dbReference type="GO" id="GO:0016491">
    <property type="term" value="F:oxidoreductase activity"/>
    <property type="evidence" value="ECO:0007669"/>
    <property type="project" value="UniProtKB-KW"/>
</dbReference>
<accession>A0A543ILL3</accession>
<gene>
    <name evidence="4" type="ORF">FHX41_5197</name>
</gene>
<evidence type="ECO:0000313" key="5">
    <source>
        <dbReference type="Proteomes" id="UP000316706"/>
    </source>
</evidence>
<dbReference type="SMART" id="SM00822">
    <property type="entry name" value="PKS_KR"/>
    <property type="match status" value="1"/>
</dbReference>
<dbReference type="InterPro" id="IPR036291">
    <property type="entry name" value="NAD(P)-bd_dom_sf"/>
</dbReference>
<comment type="similarity">
    <text evidence="1">Belongs to the short-chain dehydrogenases/reductases (SDR) family.</text>
</comment>
<evidence type="ECO:0000256" key="2">
    <source>
        <dbReference type="ARBA" id="ARBA00023002"/>
    </source>
</evidence>
<proteinExistence type="inferred from homology"/>
<reference evidence="4 5" key="1">
    <citation type="submission" date="2019-06" db="EMBL/GenBank/DDBJ databases">
        <title>Sequencing the genomes of 1000 actinobacteria strains.</title>
        <authorList>
            <person name="Klenk H.-P."/>
        </authorList>
    </citation>
    <scope>NUCLEOTIDE SEQUENCE [LARGE SCALE GENOMIC DNA]</scope>
    <source>
        <strain evidence="4 5">DSM 45043</strain>
    </source>
</reference>
<dbReference type="OrthoDB" id="7064009at2"/>
<feature type="domain" description="Ketoreductase" evidence="3">
    <location>
        <begin position="3"/>
        <end position="193"/>
    </location>
</feature>
<dbReference type="AlphaFoldDB" id="A0A543ILL3"/>
<comment type="caution">
    <text evidence="4">The sequence shown here is derived from an EMBL/GenBank/DDBJ whole genome shotgun (WGS) entry which is preliminary data.</text>
</comment>
<dbReference type="Pfam" id="PF00106">
    <property type="entry name" value="adh_short"/>
    <property type="match status" value="1"/>
</dbReference>
<dbReference type="Gene3D" id="3.40.50.720">
    <property type="entry name" value="NAD(P)-binding Rossmann-like Domain"/>
    <property type="match status" value="1"/>
</dbReference>
<organism evidence="4 5">
    <name type="scientific">Actinomadura hallensis</name>
    <dbReference type="NCBI Taxonomy" id="337895"/>
    <lineage>
        <taxon>Bacteria</taxon>
        <taxon>Bacillati</taxon>
        <taxon>Actinomycetota</taxon>
        <taxon>Actinomycetes</taxon>
        <taxon>Streptosporangiales</taxon>
        <taxon>Thermomonosporaceae</taxon>
        <taxon>Actinomadura</taxon>
    </lineage>
</organism>
<protein>
    <submittedName>
        <fullName evidence="4">NADP-dependent 3-hydroxy acid dehydrogenase YdfG</fullName>
    </submittedName>
</protein>
<dbReference type="RefSeq" id="WP_141972925.1">
    <property type="nucleotide sequence ID" value="NZ_VFPO01000001.1"/>
</dbReference>
<dbReference type="InterPro" id="IPR002347">
    <property type="entry name" value="SDR_fam"/>
</dbReference>
<dbReference type="EMBL" id="VFPO01000001">
    <property type="protein sequence ID" value="TQM71428.1"/>
    <property type="molecule type" value="Genomic_DNA"/>
</dbReference>
<sequence>MTRTALVTGAAGGLGALAARRLAAAAWDVVAVDADAEGLARTALRSPNMHVRTCDVTDPGAVADVVAMAGSVQRVVHASAVPPAGPTLEQPPDEVERALRTGVLGAVNVVRATLPGMLERGSGELILCPAHPEPDVPDGPAPASMTTASMTTASMATGSMITAAVAAYADALFAEHGGRGVTIRCCAAPPGVAPRLVLDAVDRSLARPAAEVRVTPAPGLRRLLPARAARGAAAGGFAPR</sequence>
<evidence type="ECO:0000256" key="1">
    <source>
        <dbReference type="ARBA" id="ARBA00006484"/>
    </source>
</evidence>
<dbReference type="GO" id="GO:0016020">
    <property type="term" value="C:membrane"/>
    <property type="evidence" value="ECO:0007669"/>
    <property type="project" value="TreeGrafter"/>
</dbReference>
<dbReference type="SUPFAM" id="SSF51735">
    <property type="entry name" value="NAD(P)-binding Rossmann-fold domains"/>
    <property type="match status" value="1"/>
</dbReference>
<dbReference type="Proteomes" id="UP000316706">
    <property type="component" value="Unassembled WGS sequence"/>
</dbReference>
<keyword evidence="5" id="KW-1185">Reference proteome</keyword>
<name>A0A543ILL3_9ACTN</name>
<dbReference type="PANTHER" id="PTHR44196">
    <property type="entry name" value="DEHYDROGENASE/REDUCTASE SDR FAMILY MEMBER 7B"/>
    <property type="match status" value="1"/>
</dbReference>
<evidence type="ECO:0000259" key="3">
    <source>
        <dbReference type="SMART" id="SM00822"/>
    </source>
</evidence>
<dbReference type="InterPro" id="IPR057326">
    <property type="entry name" value="KR_dom"/>
</dbReference>
<evidence type="ECO:0000313" key="4">
    <source>
        <dbReference type="EMBL" id="TQM71428.1"/>
    </source>
</evidence>